<organism evidence="3">
    <name type="scientific">Ganoderma boninense</name>
    <dbReference type="NCBI Taxonomy" id="34458"/>
    <lineage>
        <taxon>Eukaryota</taxon>
        <taxon>Fungi</taxon>
        <taxon>Dikarya</taxon>
        <taxon>Basidiomycota</taxon>
        <taxon>Agaricomycotina</taxon>
        <taxon>Agaricomycetes</taxon>
        <taxon>Polyporales</taxon>
        <taxon>Polyporaceae</taxon>
        <taxon>Ganoderma</taxon>
    </lineage>
</organism>
<dbReference type="InterPro" id="IPR036908">
    <property type="entry name" value="RlpA-like_sf"/>
</dbReference>
<dbReference type="InterPro" id="IPR009009">
    <property type="entry name" value="RlpA-like_DPBB"/>
</dbReference>
<name>A0A5K1K7R2_9APHY</name>
<dbReference type="PANTHER" id="PTHR31836">
    <property type="match status" value="1"/>
</dbReference>
<dbReference type="PROSITE" id="PS51257">
    <property type="entry name" value="PROKAR_LIPOPROTEIN"/>
    <property type="match status" value="1"/>
</dbReference>
<dbReference type="Gene3D" id="2.40.40.10">
    <property type="entry name" value="RlpA-like domain"/>
    <property type="match status" value="1"/>
</dbReference>
<dbReference type="InterPro" id="IPR051477">
    <property type="entry name" value="Expansin_CellWall"/>
</dbReference>
<dbReference type="CDD" id="cd22191">
    <property type="entry name" value="DPBB_RlpA_EXP_N-like"/>
    <property type="match status" value="1"/>
</dbReference>
<evidence type="ECO:0000313" key="3">
    <source>
        <dbReference type="EMBL" id="VWP02074.1"/>
    </source>
</evidence>
<evidence type="ECO:0000256" key="1">
    <source>
        <dbReference type="ARBA" id="ARBA00022729"/>
    </source>
</evidence>
<feature type="domain" description="RlpA-like protein double-psi beta-barrel" evidence="2">
    <location>
        <begin position="81"/>
        <end position="129"/>
    </location>
</feature>
<dbReference type="PANTHER" id="PTHR31836:SF28">
    <property type="entry name" value="SRCR DOMAIN-CONTAINING PROTEIN-RELATED"/>
    <property type="match status" value="1"/>
</dbReference>
<proteinExistence type="predicted"/>
<reference evidence="3" key="1">
    <citation type="submission" date="2019-10" db="EMBL/GenBank/DDBJ databases">
        <authorList>
            <person name="Nor Muhammad N."/>
        </authorList>
    </citation>
    <scope>NUCLEOTIDE SEQUENCE</scope>
</reference>
<gene>
    <name evidence="3" type="primary">Q9P304</name>
</gene>
<dbReference type="AlphaFoldDB" id="A0A5K1K7R2"/>
<accession>A0A5K1K7R2</accession>
<keyword evidence="1" id="KW-0732">Signal</keyword>
<dbReference type="SUPFAM" id="SSF50685">
    <property type="entry name" value="Barwin-like endoglucanases"/>
    <property type="match status" value="1"/>
</dbReference>
<dbReference type="EMBL" id="LR729908">
    <property type="protein sequence ID" value="VWP02074.1"/>
    <property type="molecule type" value="Genomic_DNA"/>
</dbReference>
<sequence>MPSRACTATFYTPGLGSCGHFNTEADFIVAVDIATIQSFPGATANPNAYVPSLSLLPRLLFPLHPRCTCTDTGMRAHDRNPMCGRQMKVTSADGKSVTVTVADTCPGCAPGSVDLTPTAFEQLAPLSVGRLHGISWTLL</sequence>
<evidence type="ECO:0000259" key="2">
    <source>
        <dbReference type="Pfam" id="PF03330"/>
    </source>
</evidence>
<dbReference type="Pfam" id="PF03330">
    <property type="entry name" value="DPBB_1"/>
    <property type="match status" value="1"/>
</dbReference>
<protein>
    <submittedName>
        <fullName evidence="3">Alcohol oxidase</fullName>
    </submittedName>
</protein>